<dbReference type="HOGENOM" id="CLU_3264656_0_0_6"/>
<proteinExistence type="predicted"/>
<name>E6KXV2_9PAST</name>
<evidence type="ECO:0000313" key="2">
    <source>
        <dbReference type="Proteomes" id="UP000032871"/>
    </source>
</evidence>
<keyword evidence="2" id="KW-1185">Reference proteome</keyword>
<gene>
    <name evidence="1" type="ORF">HMPREF9064_0984</name>
</gene>
<dbReference type="AlphaFoldDB" id="E6KXV2"/>
<evidence type="ECO:0000313" key="1">
    <source>
        <dbReference type="EMBL" id="EFU67665.1"/>
    </source>
</evidence>
<protein>
    <submittedName>
        <fullName evidence="1">Uncharacterized protein</fullName>
    </submittedName>
</protein>
<dbReference type="EMBL" id="AEPS01000005">
    <property type="protein sequence ID" value="EFU67665.1"/>
    <property type="molecule type" value="Genomic_DNA"/>
</dbReference>
<dbReference type="Proteomes" id="UP000032871">
    <property type="component" value="Unassembled WGS sequence"/>
</dbReference>
<accession>E6KXV2</accession>
<organism evidence="1 2">
    <name type="scientific">Aggregatibacter segnis ATCC 33393</name>
    <dbReference type="NCBI Taxonomy" id="888057"/>
    <lineage>
        <taxon>Bacteria</taxon>
        <taxon>Pseudomonadati</taxon>
        <taxon>Pseudomonadota</taxon>
        <taxon>Gammaproteobacteria</taxon>
        <taxon>Pasteurellales</taxon>
        <taxon>Pasteurellaceae</taxon>
        <taxon>Aggregatibacter</taxon>
    </lineage>
</organism>
<reference evidence="1 2" key="1">
    <citation type="submission" date="2010-12" db="EMBL/GenBank/DDBJ databases">
        <authorList>
            <person name="Muzny D."/>
            <person name="Qin X."/>
            <person name="Deng J."/>
            <person name="Jiang H."/>
            <person name="Liu Y."/>
            <person name="Qu J."/>
            <person name="Song X.-Z."/>
            <person name="Zhang L."/>
            <person name="Thornton R."/>
            <person name="Coyle M."/>
            <person name="Francisco L."/>
            <person name="Jackson L."/>
            <person name="Javaid M."/>
            <person name="Korchina V."/>
            <person name="Kovar C."/>
            <person name="Mata R."/>
            <person name="Mathew T."/>
            <person name="Ngo R."/>
            <person name="Nguyen L."/>
            <person name="Nguyen N."/>
            <person name="Okwuonu G."/>
            <person name="Ongeri F."/>
            <person name="Pham C."/>
            <person name="Simmons D."/>
            <person name="Wilczek-Boney K."/>
            <person name="Hale W."/>
            <person name="Jakkamsetti A."/>
            <person name="Pham P."/>
            <person name="Ruth R."/>
            <person name="San Lucas F."/>
            <person name="Warren J."/>
            <person name="Zhang J."/>
            <person name="Zhao Z."/>
            <person name="Zhou C."/>
            <person name="Zhu D."/>
            <person name="Lee S."/>
            <person name="Bess C."/>
            <person name="Blankenburg K."/>
            <person name="Forbes L."/>
            <person name="Fu Q."/>
            <person name="Gubbala S."/>
            <person name="Hirani K."/>
            <person name="Jayaseelan J.C."/>
            <person name="Lara F."/>
            <person name="Munidasa M."/>
            <person name="Palculict T."/>
            <person name="Patil S."/>
            <person name="Pu L.-L."/>
            <person name="Saada N."/>
            <person name="Tang L."/>
            <person name="Weissenberger G."/>
            <person name="Zhu Y."/>
            <person name="Hemphill L."/>
            <person name="Shang Y."/>
            <person name="Youmans B."/>
            <person name="Ayvaz T."/>
            <person name="Ross M."/>
            <person name="Santibanez J."/>
            <person name="Aqrawi P."/>
            <person name="Gross S."/>
            <person name="Joshi V."/>
            <person name="Fowler G."/>
            <person name="Nazareth L."/>
            <person name="Reid J."/>
            <person name="Worley K."/>
            <person name="Petrosino J."/>
            <person name="Highlander S."/>
            <person name="Gibbs R."/>
        </authorList>
    </citation>
    <scope>NUCLEOTIDE SEQUENCE [LARGE SCALE GENOMIC DNA]</scope>
    <source>
        <strain evidence="1 2">ATCC 33393</strain>
    </source>
</reference>
<sequence length="41" mass="4690">MLTCAFLLSKKCEFCDLRRDLSAVKILAVFSPHFLLKRAGF</sequence>
<comment type="caution">
    <text evidence="1">The sequence shown here is derived from an EMBL/GenBank/DDBJ whole genome shotgun (WGS) entry which is preliminary data.</text>
</comment>